<comment type="caution">
    <text evidence="1">The sequence shown here is derived from an EMBL/GenBank/DDBJ whole genome shotgun (WGS) entry which is preliminary data.</text>
</comment>
<dbReference type="EMBL" id="SFCI01001563">
    <property type="protein sequence ID" value="TFY75464.1"/>
    <property type="molecule type" value="Genomic_DNA"/>
</dbReference>
<protein>
    <recommendedName>
        <fullName evidence="3">Mediator of RNA polymerase II transcription subunit 25</fullName>
    </recommendedName>
</protein>
<organism evidence="1 2">
    <name type="scientific">Hericium alpestre</name>
    <dbReference type="NCBI Taxonomy" id="135208"/>
    <lineage>
        <taxon>Eukaryota</taxon>
        <taxon>Fungi</taxon>
        <taxon>Dikarya</taxon>
        <taxon>Basidiomycota</taxon>
        <taxon>Agaricomycotina</taxon>
        <taxon>Agaricomycetes</taxon>
        <taxon>Russulales</taxon>
        <taxon>Hericiaceae</taxon>
        <taxon>Hericium</taxon>
    </lineage>
</organism>
<proteinExistence type="predicted"/>
<evidence type="ECO:0000313" key="2">
    <source>
        <dbReference type="Proteomes" id="UP000298061"/>
    </source>
</evidence>
<reference evidence="1 2" key="1">
    <citation type="submission" date="2019-02" db="EMBL/GenBank/DDBJ databases">
        <title>Genome sequencing of the rare red list fungi Hericium alpestre (H. flagellum).</title>
        <authorList>
            <person name="Buettner E."/>
            <person name="Kellner H."/>
        </authorList>
    </citation>
    <scope>NUCLEOTIDE SEQUENCE [LARGE SCALE GENOMIC DNA]</scope>
    <source>
        <strain evidence="1 2">DSM 108284</strain>
    </source>
</reference>
<dbReference type="OrthoDB" id="3263163at2759"/>
<dbReference type="AlphaFoldDB" id="A0A4Y9ZMH6"/>
<accession>A0A4Y9ZMH6</accession>
<gene>
    <name evidence="1" type="ORF">EWM64_g8547</name>
</gene>
<evidence type="ECO:0000313" key="1">
    <source>
        <dbReference type="EMBL" id="TFY75464.1"/>
    </source>
</evidence>
<dbReference type="Proteomes" id="UP000298061">
    <property type="component" value="Unassembled WGS sequence"/>
</dbReference>
<keyword evidence="2" id="KW-1185">Reference proteome</keyword>
<sequence length="235" mass="26385">MEALPPGIFSPLAPGHSVATLVLIENSEEMMSRWPDLRDRYLPNLLGTMRRANPHVPIQILWMTSCPAPSEDQLSPSFNRSRQYNQLPELRPIAHPKNRISLGTLYRALELLSSTFQDVPTTRHLIVVSASTPIDDLDDMVGIPSTPDSHSAWDYLSSVVCQKSIYLHMILTPAPGHDMDKFVRLHADTSRIQGCCNANPWFQADLDKYSFFLSCPVNPVPAMQQGQYMLDATLK</sequence>
<name>A0A4Y9ZMH6_9AGAM</name>
<evidence type="ECO:0008006" key="3">
    <source>
        <dbReference type="Google" id="ProtNLM"/>
    </source>
</evidence>